<organism evidence="2 3">
    <name type="scientific">Batillaria attramentaria</name>
    <dbReference type="NCBI Taxonomy" id="370345"/>
    <lineage>
        <taxon>Eukaryota</taxon>
        <taxon>Metazoa</taxon>
        <taxon>Spiralia</taxon>
        <taxon>Lophotrochozoa</taxon>
        <taxon>Mollusca</taxon>
        <taxon>Gastropoda</taxon>
        <taxon>Caenogastropoda</taxon>
        <taxon>Sorbeoconcha</taxon>
        <taxon>Cerithioidea</taxon>
        <taxon>Batillariidae</taxon>
        <taxon>Batillaria</taxon>
    </lineage>
</organism>
<feature type="compositionally biased region" description="Polar residues" evidence="1">
    <location>
        <begin position="792"/>
        <end position="802"/>
    </location>
</feature>
<feature type="region of interest" description="Disordered" evidence="1">
    <location>
        <begin position="1"/>
        <end position="57"/>
    </location>
</feature>
<dbReference type="EMBL" id="JACVVK020000176">
    <property type="protein sequence ID" value="KAK7486599.1"/>
    <property type="molecule type" value="Genomic_DNA"/>
</dbReference>
<feature type="region of interest" description="Disordered" evidence="1">
    <location>
        <begin position="265"/>
        <end position="292"/>
    </location>
</feature>
<evidence type="ECO:0000313" key="3">
    <source>
        <dbReference type="Proteomes" id="UP001519460"/>
    </source>
</evidence>
<feature type="region of interest" description="Disordered" evidence="1">
    <location>
        <begin position="548"/>
        <end position="604"/>
    </location>
</feature>
<feature type="region of interest" description="Disordered" evidence="1">
    <location>
        <begin position="1376"/>
        <end position="1412"/>
    </location>
</feature>
<sequence>MAVNGAEVKVKTEPVDDEELPPTTVLSETVGLTTITTTATSKKPTAATPPTTSQAGTVMSGEAAIPSATPVTTARPSVTPTSATLQIMSDGGLRVVTKNPACTSGFPTKSKTPVSTTRPQQYFFVKRGTDGQLQLLMTPASQPNRFFLLRPSGGGRFQLGPSQTAGRSSTGLQFAAPGAQTSTDSVSGTTNRFPVPAAVQQTLHNPRSLLSGSSCLTHARKGTTSSVEDDTDLDGSLPVFFGPQTKTKKKKKKAALLLAEAIRSNSSEKTNEETQCPATDTQANDEGADSDDGAFPFRIDSVFSLSSEEPASDFPSLVEPKTENDPEVITIKEEYNSSSSSQPLTQEEMLEKCGSSFVVLERLSEKDMDEKGNLRGQSRCSDYCRKRTLNYLCMLDLILCHPLKKRRIKIEDDAGFQVKEETDREDFKAVESAKIDKDVKDKKLLADRKAVEKELKTQSTVKTESVDTADSDSGSSFGGKTCKTKTTRPELVKLCPSLGTAPSSTLASTASTVAHASSAAPAFTVYPSLLTSSSYIVVDSKGAKVPHASTLAKQPPLPELSLESPELGNALPPKPLSESERSQLSIRPTKLSPVTAESSPATSANSLMSLRSMFTEPNTVKSHTKAQTLSSTFPVLIEKILAPPAVDSAASAGQKPAAEQVSSPPSLSVGGGKPTVRDVESSERDRSVTGRDTVDGETLSAQANDTHDNHSDTADALPSDLGGFTIISPFCDVDTDSTKLSPKPASGVSQSSPETVPTSSCPSTTGVLLQTGSPNASSLSDAGTPLHVVSEPGQTPATSAPTSRKMVKIGSRPAPNGTGEKIPVVITASPVAAPSSKTPAPKTVSVITLPLPVVTSSSVSTPTSVPVSEVSKKQFPTIIKLPPPGATTPPVTKLVAPCVAKPAPSVSAGSSSQPQNIIVKYVPAPLVLGTSAAPGLKQSSAVTSVVSSLAAQKMTSLSPKPVPVSATKMPLELVIPKSVLSPPVASHQSASNKSPPAPPITRSSIKIVSAASLATTSHTTSLLKPTPLTIPPQTIPTLVFVGNVPPKTGTGAQGHAPRMTFVMAPLASTSSSTSTNTASQSLLVPTSLPLKAHPSAADGAKIVVPSVATAPTASQLLLSTSTGKQALAKQPGNVPHLDDLTGTTASTPPSSRSQSSVSLLTRRLLSDPVSTASALPPTSPTPGKPAGKIIQVLPALTLASASASNQVSTSASGRTVSLLTLGAPPQKAKLAHTLLNVALTSAATGTSHSTRTDVLADSSGKSKESLVVSPPQPVAIASAGKAPRTSAGPFYTIFMPADQLKSTVSGAKTAPSVTSTLPKYAVSLLPPHPITSSVAPQPVAVMTPASTDAGSRSAEVLSLLSKLAKSSQPKQAVSTVSATIDAQSEPVTTNSGKRAATNADESATKEDEASKKAFVRTKTKRKKYAMPPDVVIKTEPASQGYPGCNDVTTSISAGVTSSANQTQTFTSVSNSGKSTDSRLAVSILNGRRTNQDGLDGELSPTLEPECDVAPRKDVRDSPVYDEPPVLTPIYPLSSENRKRKRTPTPKSRRLSADEPAAQQPPTQEDPPPPPLPSLTCPSPTPSSSGTSSVTSPVSSAASTSASTHRASSSSSSSSASSERIRQLKAMLLQQNEQLEQIRKQRAGRGPLLLND</sequence>
<reference evidence="2 3" key="1">
    <citation type="journal article" date="2023" name="Sci. Data">
        <title>Genome assembly of the Korean intertidal mud-creeper Batillaria attramentaria.</title>
        <authorList>
            <person name="Patra A.K."/>
            <person name="Ho P.T."/>
            <person name="Jun S."/>
            <person name="Lee S.J."/>
            <person name="Kim Y."/>
            <person name="Won Y.J."/>
        </authorList>
    </citation>
    <scope>NUCLEOTIDE SEQUENCE [LARGE SCALE GENOMIC DNA]</scope>
    <source>
        <strain evidence="2">Wonlab-2016</strain>
    </source>
</reference>
<feature type="region of interest" description="Disordered" evidence="1">
    <location>
        <begin position="651"/>
        <end position="716"/>
    </location>
</feature>
<feature type="compositionally biased region" description="Basic and acidic residues" evidence="1">
    <location>
        <begin position="1508"/>
        <end position="1518"/>
    </location>
</feature>
<feature type="compositionally biased region" description="Basic and acidic residues" evidence="1">
    <location>
        <begin position="675"/>
        <end position="694"/>
    </location>
</feature>
<feature type="compositionally biased region" description="Low complexity" evidence="1">
    <location>
        <begin position="1140"/>
        <end position="1159"/>
    </location>
</feature>
<proteinExistence type="predicted"/>
<feature type="compositionally biased region" description="Basic residues" evidence="1">
    <location>
        <begin position="1537"/>
        <end position="1549"/>
    </location>
</feature>
<feature type="compositionally biased region" description="Pro residues" evidence="1">
    <location>
        <begin position="1563"/>
        <end position="1572"/>
    </location>
</feature>
<feature type="region of interest" description="Disordered" evidence="1">
    <location>
        <begin position="1486"/>
        <end position="1624"/>
    </location>
</feature>
<feature type="compositionally biased region" description="Low complexity" evidence="1">
    <location>
        <begin position="1573"/>
        <end position="1617"/>
    </location>
</feature>
<name>A0ABD0KHG7_9CAEN</name>
<feature type="region of interest" description="Disordered" evidence="1">
    <location>
        <begin position="1127"/>
        <end position="1159"/>
    </location>
</feature>
<keyword evidence="3" id="KW-1185">Reference proteome</keyword>
<accession>A0ABD0KHG7</accession>
<gene>
    <name evidence="2" type="ORF">BaRGS_00022124</name>
</gene>
<feature type="compositionally biased region" description="Polar residues" evidence="1">
    <location>
        <begin position="595"/>
        <end position="604"/>
    </location>
</feature>
<feature type="region of interest" description="Disordered" evidence="1">
    <location>
        <begin position="1456"/>
        <end position="1475"/>
    </location>
</feature>
<comment type="caution">
    <text evidence="2">The sequence shown here is derived from an EMBL/GenBank/DDBJ whole genome shotgun (WGS) entry which is preliminary data.</text>
</comment>
<feature type="compositionally biased region" description="Low complexity" evidence="1">
    <location>
        <begin position="33"/>
        <end position="53"/>
    </location>
</feature>
<feature type="compositionally biased region" description="Basic and acidic residues" evidence="1">
    <location>
        <begin position="1402"/>
        <end position="1411"/>
    </location>
</feature>
<protein>
    <submittedName>
        <fullName evidence="2">Uncharacterized protein</fullName>
    </submittedName>
</protein>
<evidence type="ECO:0000313" key="2">
    <source>
        <dbReference type="EMBL" id="KAK7486599.1"/>
    </source>
</evidence>
<feature type="compositionally biased region" description="Polar residues" evidence="1">
    <location>
        <begin position="457"/>
        <end position="475"/>
    </location>
</feature>
<feature type="compositionally biased region" description="Polar residues" evidence="1">
    <location>
        <begin position="747"/>
        <end position="781"/>
    </location>
</feature>
<feature type="region of interest" description="Disordered" evidence="1">
    <location>
        <begin position="737"/>
        <end position="821"/>
    </location>
</feature>
<feature type="compositionally biased region" description="Polar residues" evidence="1">
    <location>
        <begin position="265"/>
        <end position="284"/>
    </location>
</feature>
<feature type="compositionally biased region" description="Polar residues" evidence="1">
    <location>
        <begin position="1456"/>
        <end position="1474"/>
    </location>
</feature>
<feature type="region of interest" description="Disordered" evidence="1">
    <location>
        <begin position="1246"/>
        <end position="1267"/>
    </location>
</feature>
<feature type="compositionally biased region" description="Polar residues" evidence="1">
    <location>
        <begin position="1376"/>
        <end position="1392"/>
    </location>
</feature>
<feature type="region of interest" description="Disordered" evidence="1">
    <location>
        <begin position="457"/>
        <end position="482"/>
    </location>
</feature>
<evidence type="ECO:0000256" key="1">
    <source>
        <dbReference type="SAM" id="MobiDB-lite"/>
    </source>
</evidence>
<dbReference type="Proteomes" id="UP001519460">
    <property type="component" value="Unassembled WGS sequence"/>
</dbReference>